<dbReference type="GO" id="GO:0000981">
    <property type="term" value="F:DNA-binding transcription factor activity, RNA polymerase II-specific"/>
    <property type="evidence" value="ECO:0007669"/>
    <property type="project" value="TreeGrafter"/>
</dbReference>
<feature type="domain" description="C2H2-type" evidence="10">
    <location>
        <begin position="295"/>
        <end position="322"/>
    </location>
</feature>
<evidence type="ECO:0000256" key="5">
    <source>
        <dbReference type="ARBA" id="ARBA00022833"/>
    </source>
</evidence>
<keyword evidence="8" id="KW-0539">Nucleus</keyword>
<evidence type="ECO:0000256" key="9">
    <source>
        <dbReference type="PROSITE-ProRule" id="PRU00042"/>
    </source>
</evidence>
<keyword evidence="7" id="KW-0804">Transcription</keyword>
<evidence type="ECO:0000259" key="10">
    <source>
        <dbReference type="PROSITE" id="PS50157"/>
    </source>
</evidence>
<dbReference type="GO" id="GO:0008270">
    <property type="term" value="F:zinc ion binding"/>
    <property type="evidence" value="ECO:0007669"/>
    <property type="project" value="UniProtKB-KW"/>
</dbReference>
<sequence>MACQEVDFIEQQGISVKEEHFEWQSCPPVQDGFCIKQEDHATDIKNEDSEQGPFFIKREHASLDLERQSHGTVNVEQSMTSQNDCNIQMWPEVKIEARGVGFIQKRQMSTQKQSALVKHELIETEDTCCGSQEEGQLYLQENMSFTLPSVAQASPQHMAQENDNIMKEFTLTSGKIQSPISQYSSLSVEKPIQLDSIKPRKWKRSAKPVAYICQECGKSFKRKSNCNEHQRIHTGERPYCCSECDKRFTDRSHLQRHKKIHTGEKPHCCSECGKCFSRKGSLQKHTIIHTGEKPYCCSECGKQFIARQQLQRHKRIHTGEKPYCCAECGKRFSQLSNLYIHKRIHTGEKPHGCFECGKRFSQLSNLKTHTKIHFGEKTHCCPECGKQFLHASALQKHTRIHKGETSQQ</sequence>
<keyword evidence="12" id="KW-1185">Reference proteome</keyword>
<evidence type="ECO:0000256" key="8">
    <source>
        <dbReference type="ARBA" id="ARBA00023242"/>
    </source>
</evidence>
<evidence type="ECO:0000313" key="12">
    <source>
        <dbReference type="Proteomes" id="UP000886611"/>
    </source>
</evidence>
<dbReference type="FunFam" id="3.30.160.60:FF:000446">
    <property type="entry name" value="Zinc finger protein"/>
    <property type="match status" value="1"/>
</dbReference>
<dbReference type="FunFam" id="3.30.160.60:FF:000739">
    <property type="entry name" value="Zgc:171418 protein"/>
    <property type="match status" value="1"/>
</dbReference>
<accession>A0A8X7XGL9</accession>
<dbReference type="Gene3D" id="3.30.160.60">
    <property type="entry name" value="Classic Zinc Finger"/>
    <property type="match status" value="7"/>
</dbReference>
<dbReference type="SUPFAM" id="SSF57667">
    <property type="entry name" value="beta-beta-alpha zinc fingers"/>
    <property type="match status" value="4"/>
</dbReference>
<feature type="domain" description="C2H2-type" evidence="10">
    <location>
        <begin position="351"/>
        <end position="378"/>
    </location>
</feature>
<dbReference type="PROSITE" id="PS00028">
    <property type="entry name" value="ZINC_FINGER_C2H2_1"/>
    <property type="match status" value="7"/>
</dbReference>
<reference evidence="11 12" key="1">
    <citation type="journal article" date="2021" name="Cell">
        <title>Tracing the genetic footprints of vertebrate landing in non-teleost ray-finned fishes.</title>
        <authorList>
            <person name="Bi X."/>
            <person name="Wang K."/>
            <person name="Yang L."/>
            <person name="Pan H."/>
            <person name="Jiang H."/>
            <person name="Wei Q."/>
            <person name="Fang M."/>
            <person name="Yu H."/>
            <person name="Zhu C."/>
            <person name="Cai Y."/>
            <person name="He Y."/>
            <person name="Gan X."/>
            <person name="Zeng H."/>
            <person name="Yu D."/>
            <person name="Zhu Y."/>
            <person name="Jiang H."/>
            <person name="Qiu Q."/>
            <person name="Yang H."/>
            <person name="Zhang Y.E."/>
            <person name="Wang W."/>
            <person name="Zhu M."/>
            <person name="He S."/>
            <person name="Zhang G."/>
        </authorList>
    </citation>
    <scope>NUCLEOTIDE SEQUENCE [LARGE SCALE GENOMIC DNA]</scope>
    <source>
        <strain evidence="11">Bchr_013</strain>
    </source>
</reference>
<evidence type="ECO:0000313" key="11">
    <source>
        <dbReference type="EMBL" id="KAG2465677.1"/>
    </source>
</evidence>
<keyword evidence="5" id="KW-0862">Zinc</keyword>
<keyword evidence="6" id="KW-0805">Transcription regulation</keyword>
<feature type="domain" description="C2H2-type" evidence="10">
    <location>
        <begin position="211"/>
        <end position="238"/>
    </location>
</feature>
<feature type="non-terminal residue" evidence="11">
    <location>
        <position position="408"/>
    </location>
</feature>
<evidence type="ECO:0000256" key="7">
    <source>
        <dbReference type="ARBA" id="ARBA00023163"/>
    </source>
</evidence>
<keyword evidence="2" id="KW-0479">Metal-binding</keyword>
<dbReference type="GO" id="GO:0003677">
    <property type="term" value="F:DNA binding"/>
    <property type="evidence" value="ECO:0007669"/>
    <property type="project" value="UniProtKB-KW"/>
</dbReference>
<dbReference type="EMBL" id="JAATIS010001721">
    <property type="protein sequence ID" value="KAG2465677.1"/>
    <property type="molecule type" value="Genomic_DNA"/>
</dbReference>
<keyword evidence="4 9" id="KW-0863">Zinc-finger</keyword>
<dbReference type="FunFam" id="3.30.160.60:FF:001818">
    <property type="entry name" value="GDNF-inducible zinc finger protein 1 isoform X1"/>
    <property type="match status" value="1"/>
</dbReference>
<dbReference type="FunFam" id="3.30.160.60:FF:002343">
    <property type="entry name" value="Zinc finger protein 33A"/>
    <property type="match status" value="1"/>
</dbReference>
<feature type="non-terminal residue" evidence="11">
    <location>
        <position position="1"/>
    </location>
</feature>
<keyword evidence="3" id="KW-0677">Repeat</keyword>
<gene>
    <name evidence="11" type="primary">Znf3_0</name>
    <name evidence="11" type="ORF">GTO96_0017184</name>
</gene>
<dbReference type="AlphaFoldDB" id="A0A8X7XGL9"/>
<dbReference type="PANTHER" id="PTHR24394">
    <property type="entry name" value="ZINC FINGER PROTEIN"/>
    <property type="match status" value="1"/>
</dbReference>
<comment type="subcellular location">
    <subcellularLocation>
        <location evidence="1">Nucleus</location>
    </subcellularLocation>
</comment>
<evidence type="ECO:0000256" key="6">
    <source>
        <dbReference type="ARBA" id="ARBA00023015"/>
    </source>
</evidence>
<dbReference type="FunFam" id="3.30.160.60:FF:001344">
    <property type="entry name" value="Zinc finger protein 16 like"/>
    <property type="match status" value="1"/>
</dbReference>
<feature type="domain" description="C2H2-type" evidence="10">
    <location>
        <begin position="323"/>
        <end position="350"/>
    </location>
</feature>
<dbReference type="SMART" id="SM00355">
    <property type="entry name" value="ZnF_C2H2"/>
    <property type="match status" value="7"/>
</dbReference>
<dbReference type="InterPro" id="IPR013087">
    <property type="entry name" value="Znf_C2H2_type"/>
</dbReference>
<evidence type="ECO:0000256" key="4">
    <source>
        <dbReference type="ARBA" id="ARBA00022771"/>
    </source>
</evidence>
<dbReference type="GO" id="GO:0005634">
    <property type="term" value="C:nucleus"/>
    <property type="evidence" value="ECO:0007669"/>
    <property type="project" value="UniProtKB-SubCell"/>
</dbReference>
<name>A0A8X7XGL9_POLSE</name>
<dbReference type="Proteomes" id="UP000886611">
    <property type="component" value="Unassembled WGS sequence"/>
</dbReference>
<feature type="domain" description="C2H2-type" evidence="10">
    <location>
        <begin position="379"/>
        <end position="406"/>
    </location>
</feature>
<dbReference type="FunFam" id="3.30.160.60:FF:003421">
    <property type="entry name" value="Si:dkey-7i4.10"/>
    <property type="match status" value="1"/>
</dbReference>
<evidence type="ECO:0000256" key="3">
    <source>
        <dbReference type="ARBA" id="ARBA00022737"/>
    </source>
</evidence>
<dbReference type="PANTHER" id="PTHR24394:SF48">
    <property type="entry name" value="ZINC FINGER PROTEIN 771"/>
    <property type="match status" value="1"/>
</dbReference>
<protein>
    <submittedName>
        <fullName evidence="11">ZNF3 protein</fullName>
    </submittedName>
</protein>
<evidence type="ECO:0000256" key="2">
    <source>
        <dbReference type="ARBA" id="ARBA00022723"/>
    </source>
</evidence>
<feature type="domain" description="C2H2-type" evidence="10">
    <location>
        <begin position="267"/>
        <end position="294"/>
    </location>
</feature>
<dbReference type="Pfam" id="PF00096">
    <property type="entry name" value="zf-C2H2"/>
    <property type="match status" value="7"/>
</dbReference>
<dbReference type="InterPro" id="IPR036236">
    <property type="entry name" value="Znf_C2H2_sf"/>
</dbReference>
<comment type="caution">
    <text evidence="11">The sequence shown here is derived from an EMBL/GenBank/DDBJ whole genome shotgun (WGS) entry which is preliminary data.</text>
</comment>
<feature type="domain" description="C2H2-type" evidence="10">
    <location>
        <begin position="239"/>
        <end position="266"/>
    </location>
</feature>
<dbReference type="PROSITE" id="PS50157">
    <property type="entry name" value="ZINC_FINGER_C2H2_2"/>
    <property type="match status" value="7"/>
</dbReference>
<proteinExistence type="predicted"/>
<evidence type="ECO:0000256" key="1">
    <source>
        <dbReference type="ARBA" id="ARBA00004123"/>
    </source>
</evidence>
<dbReference type="FunFam" id="3.30.160.60:FF:001155">
    <property type="entry name" value="Zinc finger 30C"/>
    <property type="match status" value="1"/>
</dbReference>
<organism evidence="11 12">
    <name type="scientific">Polypterus senegalus</name>
    <name type="common">Senegal bichir</name>
    <dbReference type="NCBI Taxonomy" id="55291"/>
    <lineage>
        <taxon>Eukaryota</taxon>
        <taxon>Metazoa</taxon>
        <taxon>Chordata</taxon>
        <taxon>Craniata</taxon>
        <taxon>Vertebrata</taxon>
        <taxon>Euteleostomi</taxon>
        <taxon>Actinopterygii</taxon>
        <taxon>Polypteriformes</taxon>
        <taxon>Polypteridae</taxon>
        <taxon>Polypterus</taxon>
    </lineage>
</organism>